<dbReference type="Gene3D" id="3.40.50.720">
    <property type="entry name" value="NAD(P)-binding Rossmann-like Domain"/>
    <property type="match status" value="1"/>
</dbReference>
<name>A0A2J6R959_HYAVF</name>
<dbReference type="Proteomes" id="UP000235786">
    <property type="component" value="Unassembled WGS sequence"/>
</dbReference>
<dbReference type="InterPro" id="IPR052178">
    <property type="entry name" value="Sec_Metab_Biosynth_SDR"/>
</dbReference>
<proteinExistence type="inferred from homology"/>
<keyword evidence="2" id="KW-0521">NADP</keyword>
<dbReference type="PRINTS" id="PR00081">
    <property type="entry name" value="GDHRDH"/>
</dbReference>
<sequence>MSSLNAASLFNVEGLVVVITGGGSGIGLMMAKGLEENGAKVYIVGRRLATLEAAEKQAKHGNIISIRGDITKKEDLTRIVDLITARDGLINVLITNAGTIGPNSIGLSKDATLQQFRDHHFNADIEAFTNAYHVNATAVHFSIFAFLGLLGAGNAKGNVQQQSQVILTVEGAAEKRVPLDGFAYPSSKAAATQMMKQLSKAFVSYDIRVNVIAPGSTSSPICKFPKSMVPLQRAGNAEDMAGLVLFLTSKAGAYLSGSVIVTDGGRLSVLPSSY</sequence>
<dbReference type="PANTHER" id="PTHR43618:SF18">
    <property type="entry name" value="SHORT CHAIN DEHYDROGENASE_REDUCTASE FAMILY (AFU_ORTHOLOGUE AFUA_5G12480)"/>
    <property type="match status" value="1"/>
</dbReference>
<dbReference type="GO" id="GO:0016491">
    <property type="term" value="F:oxidoreductase activity"/>
    <property type="evidence" value="ECO:0007669"/>
    <property type="project" value="UniProtKB-KW"/>
</dbReference>
<evidence type="ECO:0000313" key="5">
    <source>
        <dbReference type="Proteomes" id="UP000235786"/>
    </source>
</evidence>
<dbReference type="InterPro" id="IPR002347">
    <property type="entry name" value="SDR_fam"/>
</dbReference>
<keyword evidence="3" id="KW-0560">Oxidoreductase</keyword>
<dbReference type="PANTHER" id="PTHR43618">
    <property type="entry name" value="7-ALPHA-HYDROXYSTEROID DEHYDROGENASE"/>
    <property type="match status" value="1"/>
</dbReference>
<evidence type="ECO:0000313" key="4">
    <source>
        <dbReference type="EMBL" id="PMD35035.1"/>
    </source>
</evidence>
<keyword evidence="5" id="KW-1185">Reference proteome</keyword>
<dbReference type="EMBL" id="KZ613953">
    <property type="protein sequence ID" value="PMD35035.1"/>
    <property type="molecule type" value="Genomic_DNA"/>
</dbReference>
<accession>A0A2J6R959</accession>
<evidence type="ECO:0000256" key="1">
    <source>
        <dbReference type="ARBA" id="ARBA00006484"/>
    </source>
</evidence>
<comment type="similarity">
    <text evidence="1">Belongs to the short-chain dehydrogenases/reductases (SDR) family.</text>
</comment>
<evidence type="ECO:0000256" key="2">
    <source>
        <dbReference type="ARBA" id="ARBA00022857"/>
    </source>
</evidence>
<reference evidence="4 5" key="1">
    <citation type="submission" date="2016-04" db="EMBL/GenBank/DDBJ databases">
        <title>A degradative enzymes factory behind the ericoid mycorrhizal symbiosis.</title>
        <authorList>
            <consortium name="DOE Joint Genome Institute"/>
            <person name="Martino E."/>
            <person name="Morin E."/>
            <person name="Grelet G."/>
            <person name="Kuo A."/>
            <person name="Kohler A."/>
            <person name="Daghino S."/>
            <person name="Barry K."/>
            <person name="Choi C."/>
            <person name="Cichocki N."/>
            <person name="Clum A."/>
            <person name="Copeland A."/>
            <person name="Hainaut M."/>
            <person name="Haridas S."/>
            <person name="Labutti K."/>
            <person name="Lindquist E."/>
            <person name="Lipzen A."/>
            <person name="Khouja H.-R."/>
            <person name="Murat C."/>
            <person name="Ohm R."/>
            <person name="Olson A."/>
            <person name="Spatafora J."/>
            <person name="Veneault-Fourrey C."/>
            <person name="Henrissat B."/>
            <person name="Grigoriev I."/>
            <person name="Martin F."/>
            <person name="Perotto S."/>
        </authorList>
    </citation>
    <scope>NUCLEOTIDE SEQUENCE [LARGE SCALE GENOMIC DNA]</scope>
    <source>
        <strain evidence="4 5">F</strain>
    </source>
</reference>
<dbReference type="OrthoDB" id="2962696at2759"/>
<gene>
    <name evidence="4" type="ORF">L207DRAFT_436383</name>
</gene>
<dbReference type="SUPFAM" id="SSF51735">
    <property type="entry name" value="NAD(P)-binding Rossmann-fold domains"/>
    <property type="match status" value="1"/>
</dbReference>
<dbReference type="AlphaFoldDB" id="A0A2J6R959"/>
<protein>
    <submittedName>
        <fullName evidence="4">Short chain dehydrogenase/reductase</fullName>
    </submittedName>
</protein>
<dbReference type="InterPro" id="IPR036291">
    <property type="entry name" value="NAD(P)-bd_dom_sf"/>
</dbReference>
<evidence type="ECO:0000256" key="3">
    <source>
        <dbReference type="ARBA" id="ARBA00023002"/>
    </source>
</evidence>
<dbReference type="STRING" id="1149755.A0A2J6R959"/>
<dbReference type="Pfam" id="PF00106">
    <property type="entry name" value="adh_short"/>
    <property type="match status" value="1"/>
</dbReference>
<organism evidence="4 5">
    <name type="scientific">Hyaloscypha variabilis (strain UAMH 11265 / GT02V1 / F)</name>
    <name type="common">Meliniomyces variabilis</name>
    <dbReference type="NCBI Taxonomy" id="1149755"/>
    <lineage>
        <taxon>Eukaryota</taxon>
        <taxon>Fungi</taxon>
        <taxon>Dikarya</taxon>
        <taxon>Ascomycota</taxon>
        <taxon>Pezizomycotina</taxon>
        <taxon>Leotiomycetes</taxon>
        <taxon>Helotiales</taxon>
        <taxon>Hyaloscyphaceae</taxon>
        <taxon>Hyaloscypha</taxon>
        <taxon>Hyaloscypha variabilis</taxon>
    </lineage>
</organism>